<dbReference type="PANTHER" id="PTHR22605">
    <property type="entry name" value="RZ-TYPE DOMAIN-CONTAINING PROTEIN"/>
    <property type="match status" value="1"/>
</dbReference>
<organism evidence="1 2">
    <name type="scientific">Climacteris rufus</name>
    <name type="common">rufous treecreeper</name>
    <dbReference type="NCBI Taxonomy" id="47695"/>
    <lineage>
        <taxon>Eukaryota</taxon>
        <taxon>Metazoa</taxon>
        <taxon>Chordata</taxon>
        <taxon>Craniata</taxon>
        <taxon>Vertebrata</taxon>
        <taxon>Euteleostomi</taxon>
        <taxon>Archelosauria</taxon>
        <taxon>Archosauria</taxon>
        <taxon>Dinosauria</taxon>
        <taxon>Saurischia</taxon>
        <taxon>Theropoda</taxon>
        <taxon>Coelurosauria</taxon>
        <taxon>Aves</taxon>
        <taxon>Neognathae</taxon>
        <taxon>Neoaves</taxon>
        <taxon>Telluraves</taxon>
        <taxon>Australaves</taxon>
        <taxon>Passeriformes</taxon>
        <taxon>Climacteridae</taxon>
        <taxon>Climacteris</taxon>
    </lineage>
</organism>
<name>A0A7K6RD00_9PASS</name>
<dbReference type="GO" id="GO:0016874">
    <property type="term" value="F:ligase activity"/>
    <property type="evidence" value="ECO:0007669"/>
    <property type="project" value="UniProtKB-KW"/>
</dbReference>
<dbReference type="GO" id="GO:0005829">
    <property type="term" value="C:cytosol"/>
    <property type="evidence" value="ECO:0007669"/>
    <property type="project" value="TreeGrafter"/>
</dbReference>
<dbReference type="GO" id="GO:0004842">
    <property type="term" value="F:ubiquitin-protein transferase activity"/>
    <property type="evidence" value="ECO:0007669"/>
    <property type="project" value="InterPro"/>
</dbReference>
<keyword evidence="2" id="KW-1185">Reference proteome</keyword>
<sequence>FQYLKRFQQGCDLDTFCYEALSVEGCPAEWVQLFLLHCGIMDPSWAELRNFTCFLNVQLRDCEASDFCKPEFVQDTLRGF</sequence>
<dbReference type="PANTHER" id="PTHR22605:SF16">
    <property type="entry name" value="E3 UBIQUITIN-PROTEIN LIGASE RNF213"/>
    <property type="match status" value="1"/>
</dbReference>
<protein>
    <submittedName>
        <fullName evidence="1">RN213 ligase</fullName>
    </submittedName>
</protein>
<feature type="non-terminal residue" evidence="1">
    <location>
        <position position="80"/>
    </location>
</feature>
<dbReference type="AlphaFoldDB" id="A0A7K6RD00"/>
<dbReference type="GO" id="GO:0002040">
    <property type="term" value="P:sprouting angiogenesis"/>
    <property type="evidence" value="ECO:0007669"/>
    <property type="project" value="TreeGrafter"/>
</dbReference>
<evidence type="ECO:0000313" key="1">
    <source>
        <dbReference type="EMBL" id="NWW83399.1"/>
    </source>
</evidence>
<dbReference type="GO" id="GO:0016020">
    <property type="term" value="C:membrane"/>
    <property type="evidence" value="ECO:0007669"/>
    <property type="project" value="TreeGrafter"/>
</dbReference>
<dbReference type="GO" id="GO:2000051">
    <property type="term" value="P:negative regulation of non-canonical Wnt signaling pathway"/>
    <property type="evidence" value="ECO:0007669"/>
    <property type="project" value="TreeGrafter"/>
</dbReference>
<dbReference type="Proteomes" id="UP000580879">
    <property type="component" value="Unassembled WGS sequence"/>
</dbReference>
<reference evidence="1 2" key="1">
    <citation type="submission" date="2019-09" db="EMBL/GenBank/DDBJ databases">
        <title>Bird 10,000 Genomes (B10K) Project - Family phase.</title>
        <authorList>
            <person name="Zhang G."/>
        </authorList>
    </citation>
    <scope>NUCLEOTIDE SEQUENCE [LARGE SCALE GENOMIC DNA]</scope>
    <source>
        <strain evidence="1">B10K-DU-029-53</strain>
    </source>
</reference>
<feature type="non-terminal residue" evidence="1">
    <location>
        <position position="1"/>
    </location>
</feature>
<dbReference type="InterPro" id="IPR031248">
    <property type="entry name" value="RNF213"/>
</dbReference>
<proteinExistence type="predicted"/>
<accession>A0A7K6RD00</accession>
<evidence type="ECO:0000313" key="2">
    <source>
        <dbReference type="Proteomes" id="UP000580879"/>
    </source>
</evidence>
<comment type="caution">
    <text evidence="1">The sequence shown here is derived from an EMBL/GenBank/DDBJ whole genome shotgun (WGS) entry which is preliminary data.</text>
</comment>
<dbReference type="GO" id="GO:0016887">
    <property type="term" value="F:ATP hydrolysis activity"/>
    <property type="evidence" value="ECO:0007669"/>
    <property type="project" value="InterPro"/>
</dbReference>
<keyword evidence="1" id="KW-0436">Ligase</keyword>
<dbReference type="GO" id="GO:0006511">
    <property type="term" value="P:ubiquitin-dependent protein catabolic process"/>
    <property type="evidence" value="ECO:0007669"/>
    <property type="project" value="TreeGrafter"/>
</dbReference>
<gene>
    <name evidence="1" type="primary">Rnf213_2</name>
    <name evidence="1" type="ORF">CLIRUF_R15077</name>
</gene>
<dbReference type="EMBL" id="VZRZ01008868">
    <property type="protein sequence ID" value="NWW83399.1"/>
    <property type="molecule type" value="Genomic_DNA"/>
</dbReference>
<dbReference type="OrthoDB" id="2423195at2759"/>
<dbReference type="GO" id="GO:0005730">
    <property type="term" value="C:nucleolus"/>
    <property type="evidence" value="ECO:0007669"/>
    <property type="project" value="TreeGrafter"/>
</dbReference>